<reference evidence="7" key="1">
    <citation type="submission" date="2018-11" db="EMBL/GenBank/DDBJ databases">
        <authorList>
            <person name="Alioto T."/>
            <person name="Alioto T."/>
        </authorList>
    </citation>
    <scope>NUCLEOTIDE SEQUENCE</scope>
</reference>
<name>A0A8B6HN43_MYTGA</name>
<proteinExistence type="predicted"/>
<evidence type="ECO:0000256" key="2">
    <source>
        <dbReference type="ARBA" id="ARBA00022723"/>
    </source>
</evidence>
<keyword evidence="4" id="KW-0862">Zinc</keyword>
<dbReference type="InterPro" id="IPR052035">
    <property type="entry name" value="ZnF_BED_domain_contain"/>
</dbReference>
<dbReference type="SUPFAM" id="SSF53098">
    <property type="entry name" value="Ribonuclease H-like"/>
    <property type="match status" value="1"/>
</dbReference>
<evidence type="ECO:0000256" key="5">
    <source>
        <dbReference type="ARBA" id="ARBA00023242"/>
    </source>
</evidence>
<feature type="region of interest" description="Disordered" evidence="6">
    <location>
        <begin position="72"/>
        <end position="92"/>
    </location>
</feature>
<accession>A0A8B6HN43</accession>
<dbReference type="PANTHER" id="PTHR46481">
    <property type="entry name" value="ZINC FINGER BED DOMAIN-CONTAINING PROTEIN 4"/>
    <property type="match status" value="1"/>
</dbReference>
<evidence type="ECO:0000256" key="3">
    <source>
        <dbReference type="ARBA" id="ARBA00022771"/>
    </source>
</evidence>
<evidence type="ECO:0000256" key="1">
    <source>
        <dbReference type="ARBA" id="ARBA00004123"/>
    </source>
</evidence>
<evidence type="ECO:0000313" key="7">
    <source>
        <dbReference type="EMBL" id="VDI82573.1"/>
    </source>
</evidence>
<evidence type="ECO:0008006" key="9">
    <source>
        <dbReference type="Google" id="ProtNLM"/>
    </source>
</evidence>
<keyword evidence="5" id="KW-0539">Nucleus</keyword>
<keyword evidence="3" id="KW-0863">Zinc-finger</keyword>
<gene>
    <name evidence="7" type="ORF">MGAL_10B001748</name>
</gene>
<comment type="caution">
    <text evidence="7">The sequence shown here is derived from an EMBL/GenBank/DDBJ whole genome shotgun (WGS) entry which is preliminary data.</text>
</comment>
<sequence length="171" mass="19315">MRGFLGITGHVILDWTMKSVMICCKRFKGRHTSENIRQEYEEVSSSYEIGEKIATIVSDNAANMIKTFALPGFESDPQEKGEDIDSDDDSDQRIKDNCEDDMFINDCLPYHSRCYAHSLQLVVKDGLKDCSPHLKTITTKALNTVSFVRKSINASEILEDENKLQASNATR</sequence>
<dbReference type="OrthoDB" id="10046233at2759"/>
<evidence type="ECO:0000256" key="6">
    <source>
        <dbReference type="SAM" id="MobiDB-lite"/>
    </source>
</evidence>
<comment type="subcellular location">
    <subcellularLocation>
        <location evidence="1">Nucleus</location>
    </subcellularLocation>
</comment>
<organism evidence="7 8">
    <name type="scientific">Mytilus galloprovincialis</name>
    <name type="common">Mediterranean mussel</name>
    <dbReference type="NCBI Taxonomy" id="29158"/>
    <lineage>
        <taxon>Eukaryota</taxon>
        <taxon>Metazoa</taxon>
        <taxon>Spiralia</taxon>
        <taxon>Lophotrochozoa</taxon>
        <taxon>Mollusca</taxon>
        <taxon>Bivalvia</taxon>
        <taxon>Autobranchia</taxon>
        <taxon>Pteriomorphia</taxon>
        <taxon>Mytilida</taxon>
        <taxon>Mytiloidea</taxon>
        <taxon>Mytilidae</taxon>
        <taxon>Mytilinae</taxon>
        <taxon>Mytilus</taxon>
    </lineage>
</organism>
<protein>
    <recommendedName>
        <fullName evidence="9">DUF659 domain-containing protein</fullName>
    </recommendedName>
</protein>
<dbReference type="EMBL" id="UYJE01010372">
    <property type="protein sequence ID" value="VDI82573.1"/>
    <property type="molecule type" value="Genomic_DNA"/>
</dbReference>
<keyword evidence="8" id="KW-1185">Reference proteome</keyword>
<evidence type="ECO:0000256" key="4">
    <source>
        <dbReference type="ARBA" id="ARBA00022833"/>
    </source>
</evidence>
<evidence type="ECO:0000313" key="8">
    <source>
        <dbReference type="Proteomes" id="UP000596742"/>
    </source>
</evidence>
<dbReference type="GO" id="GO:0008270">
    <property type="term" value="F:zinc ion binding"/>
    <property type="evidence" value="ECO:0007669"/>
    <property type="project" value="UniProtKB-KW"/>
</dbReference>
<dbReference type="AlphaFoldDB" id="A0A8B6HN43"/>
<dbReference type="Proteomes" id="UP000596742">
    <property type="component" value="Unassembled WGS sequence"/>
</dbReference>
<keyword evidence="2" id="KW-0479">Metal-binding</keyword>
<dbReference type="InterPro" id="IPR012337">
    <property type="entry name" value="RNaseH-like_sf"/>
</dbReference>
<dbReference type="GO" id="GO:0005634">
    <property type="term" value="C:nucleus"/>
    <property type="evidence" value="ECO:0007669"/>
    <property type="project" value="UniProtKB-SubCell"/>
</dbReference>
<dbReference type="PANTHER" id="PTHR46481:SF10">
    <property type="entry name" value="ZINC FINGER BED DOMAIN-CONTAINING PROTEIN 39"/>
    <property type="match status" value="1"/>
</dbReference>